<evidence type="ECO:0000313" key="1">
    <source>
        <dbReference type="EMBL" id="KAJ8893028.1"/>
    </source>
</evidence>
<organism evidence="1 2">
    <name type="scientific">Dryococelus australis</name>
    <dbReference type="NCBI Taxonomy" id="614101"/>
    <lineage>
        <taxon>Eukaryota</taxon>
        <taxon>Metazoa</taxon>
        <taxon>Ecdysozoa</taxon>
        <taxon>Arthropoda</taxon>
        <taxon>Hexapoda</taxon>
        <taxon>Insecta</taxon>
        <taxon>Pterygota</taxon>
        <taxon>Neoptera</taxon>
        <taxon>Polyneoptera</taxon>
        <taxon>Phasmatodea</taxon>
        <taxon>Verophasmatodea</taxon>
        <taxon>Anareolatae</taxon>
        <taxon>Phasmatidae</taxon>
        <taxon>Eurycanthinae</taxon>
        <taxon>Dryococelus</taxon>
    </lineage>
</organism>
<accession>A0ABQ9I8Q8</accession>
<keyword evidence="2" id="KW-1185">Reference proteome</keyword>
<name>A0ABQ9I8Q8_9NEOP</name>
<evidence type="ECO:0000313" key="2">
    <source>
        <dbReference type="Proteomes" id="UP001159363"/>
    </source>
</evidence>
<gene>
    <name evidence="1" type="ORF">PR048_005609</name>
</gene>
<dbReference type="Proteomes" id="UP001159363">
    <property type="component" value="Chromosome 2"/>
</dbReference>
<dbReference type="EMBL" id="JARBHB010000002">
    <property type="protein sequence ID" value="KAJ8893028.1"/>
    <property type="molecule type" value="Genomic_DNA"/>
</dbReference>
<reference evidence="1 2" key="1">
    <citation type="submission" date="2023-02" db="EMBL/GenBank/DDBJ databases">
        <title>LHISI_Scaffold_Assembly.</title>
        <authorList>
            <person name="Stuart O.P."/>
            <person name="Cleave R."/>
            <person name="Magrath M.J.L."/>
            <person name="Mikheyev A.S."/>
        </authorList>
    </citation>
    <scope>NUCLEOTIDE SEQUENCE [LARGE SCALE GENOMIC DNA]</scope>
    <source>
        <strain evidence="1">Daus_M_001</strain>
        <tissue evidence="1">Leg muscle</tissue>
    </source>
</reference>
<comment type="caution">
    <text evidence="1">The sequence shown here is derived from an EMBL/GenBank/DDBJ whole genome shotgun (WGS) entry which is preliminary data.</text>
</comment>
<protein>
    <recommendedName>
        <fullName evidence="3">Transposase</fullName>
    </recommendedName>
</protein>
<sequence length="161" mass="18264">MDSRLHETGSLQVSKHNQKCAFEMLPIRLEETWLKRIVKDPGTSTRIIAGQLRTSHTIVWKVERTQLKCLSQDKSAQAPPTGSWITQLSIKTGYSSRKITSTGLFKTLIPPTNMANKKNLSKVLPELLKDVPLETRIQHDSTPAHSAVKVRNYLYQIYPNL</sequence>
<evidence type="ECO:0008006" key="3">
    <source>
        <dbReference type="Google" id="ProtNLM"/>
    </source>
</evidence>
<proteinExistence type="predicted"/>